<reference evidence="1 2" key="1">
    <citation type="submission" date="2016-02" db="EMBL/GenBank/DDBJ databases">
        <title>Genome analysis of coral dinoflagellate symbionts highlights evolutionary adaptations to a symbiotic lifestyle.</title>
        <authorList>
            <person name="Aranda M."/>
            <person name="Li Y."/>
            <person name="Liew Y.J."/>
            <person name="Baumgarten S."/>
            <person name="Simakov O."/>
            <person name="Wilson M."/>
            <person name="Piel J."/>
            <person name="Ashoor H."/>
            <person name="Bougouffa S."/>
            <person name="Bajic V.B."/>
            <person name="Ryu T."/>
            <person name="Ravasi T."/>
            <person name="Bayer T."/>
            <person name="Micklem G."/>
            <person name="Kim H."/>
            <person name="Bhak J."/>
            <person name="Lajeunesse T.C."/>
            <person name="Voolstra C.R."/>
        </authorList>
    </citation>
    <scope>NUCLEOTIDE SEQUENCE [LARGE SCALE GENOMIC DNA]</scope>
    <source>
        <strain evidence="1 2">CCMP2467</strain>
    </source>
</reference>
<sequence length="235" mass="25927">MSLDGRSTYNTVSRTAVVRKLDTVATALIPFVRSWFGQQSTYIRWDASRQRRTIHQGEEWTPWHRSCTHLANTTSVSSFVIFVTADEKLRPGECLAPFLADVYLVATWSPCRHARLLQEPALLPNLQCAILNRCSTLALLVPRKVRFTAAACLRTNEAAGRMLGGPFSEGGFEAFEAFEGAGLSVELKTFSAYAFGIHSALLRYVSLSAWIIGPVDATLVSEGPLGKLFVDCQPQ</sequence>
<evidence type="ECO:0000313" key="1">
    <source>
        <dbReference type="EMBL" id="OLP77257.1"/>
    </source>
</evidence>
<comment type="caution">
    <text evidence="1">The sequence shown here is derived from an EMBL/GenBank/DDBJ whole genome shotgun (WGS) entry which is preliminary data.</text>
</comment>
<organism evidence="1 2">
    <name type="scientific">Symbiodinium microadriaticum</name>
    <name type="common">Dinoflagellate</name>
    <name type="synonym">Zooxanthella microadriatica</name>
    <dbReference type="NCBI Taxonomy" id="2951"/>
    <lineage>
        <taxon>Eukaryota</taxon>
        <taxon>Sar</taxon>
        <taxon>Alveolata</taxon>
        <taxon>Dinophyceae</taxon>
        <taxon>Suessiales</taxon>
        <taxon>Symbiodiniaceae</taxon>
        <taxon>Symbiodinium</taxon>
    </lineage>
</organism>
<dbReference type="EMBL" id="LSRX01001807">
    <property type="protein sequence ID" value="OLP77257.1"/>
    <property type="molecule type" value="Genomic_DNA"/>
</dbReference>
<dbReference type="Proteomes" id="UP000186817">
    <property type="component" value="Unassembled WGS sequence"/>
</dbReference>
<protein>
    <submittedName>
        <fullName evidence="1">Uncharacterized protein</fullName>
    </submittedName>
</protein>
<gene>
    <name evidence="1" type="ORF">AK812_SmicGene42702</name>
</gene>
<dbReference type="AlphaFoldDB" id="A0A1Q9C2X3"/>
<evidence type="ECO:0000313" key="2">
    <source>
        <dbReference type="Proteomes" id="UP000186817"/>
    </source>
</evidence>
<proteinExistence type="predicted"/>
<accession>A0A1Q9C2X3</accession>
<name>A0A1Q9C2X3_SYMMI</name>
<keyword evidence="2" id="KW-1185">Reference proteome</keyword>
<dbReference type="OrthoDB" id="10303779at2759"/>